<dbReference type="STRING" id="702114.A1355_12545"/>
<dbReference type="AlphaFoldDB" id="A0A177N991"/>
<gene>
    <name evidence="1" type="ORF">A1355_12545</name>
</gene>
<dbReference type="Proteomes" id="UP000077628">
    <property type="component" value="Unassembled WGS sequence"/>
</dbReference>
<dbReference type="EMBL" id="LUUK01000200">
    <property type="protein sequence ID" value="OAI14455.1"/>
    <property type="molecule type" value="Genomic_DNA"/>
</dbReference>
<dbReference type="RefSeq" id="WP_064030997.1">
    <property type="nucleotide sequence ID" value="NZ_LUUK01000200.1"/>
</dbReference>
<name>A0A177N991_9GAMM</name>
<evidence type="ECO:0000313" key="1">
    <source>
        <dbReference type="EMBL" id="OAI14455.1"/>
    </source>
</evidence>
<sequence length="324" mass="36615">MRVAILAKNDFRSPRFLAESLTRMLTKLGVEFGYFPNALAQLEAMSERGASTRHRFKAIWADLQGITNTLRSFDIIIVSDTIGILGRPQILRPLKQLDKPLLFYEVFAYQGAQFWRDKFGPTAHHIFDGLLTVSGIHDIEPLTDRPIFEIGLDITPQAAFLAQRPLTAMIDFPREGYTAARQTQLEALQTLNIPALELRGEYTFSEIEAIYAQVGVAFVAFPEAFGLPIVQIQYQGGYIASPAASWVKRHSLLSNGRVYLEDSDRKSFSNNFLIYGSKDELIEQLISIKNNYDPWAVRQTILEQQPQYIHGNLNALCRALKSCI</sequence>
<accession>A0A177N991</accession>
<organism evidence="1 2">
    <name type="scientific">Methylomonas koyamae</name>
    <dbReference type="NCBI Taxonomy" id="702114"/>
    <lineage>
        <taxon>Bacteria</taxon>
        <taxon>Pseudomonadati</taxon>
        <taxon>Pseudomonadota</taxon>
        <taxon>Gammaproteobacteria</taxon>
        <taxon>Methylococcales</taxon>
        <taxon>Methylococcaceae</taxon>
        <taxon>Methylomonas</taxon>
    </lineage>
</organism>
<proteinExistence type="predicted"/>
<keyword evidence="2" id="KW-1185">Reference proteome</keyword>
<protein>
    <submittedName>
        <fullName evidence="1">Uncharacterized protein</fullName>
    </submittedName>
</protein>
<comment type="caution">
    <text evidence="1">The sequence shown here is derived from an EMBL/GenBank/DDBJ whole genome shotgun (WGS) entry which is preliminary data.</text>
</comment>
<evidence type="ECO:0000313" key="2">
    <source>
        <dbReference type="Proteomes" id="UP000077628"/>
    </source>
</evidence>
<dbReference type="OrthoDB" id="836461at2"/>
<reference evidence="2" key="1">
    <citation type="submission" date="2016-03" db="EMBL/GenBank/DDBJ databases">
        <authorList>
            <person name="Heylen K."/>
            <person name="De Vos P."/>
            <person name="Vekeman B."/>
        </authorList>
    </citation>
    <scope>NUCLEOTIDE SEQUENCE [LARGE SCALE GENOMIC DNA]</scope>
    <source>
        <strain evidence="2">R-45383</strain>
    </source>
</reference>